<name>A0ABS9ZG67_9PSED</name>
<sequence length="115" mass="12670">MAAVQQVSRPDNRRNRRTRRCPAHSHLNGEHLCAYWSGLLNPIADVQRPTQPSEPDLQAQVRDKFLGKVWQVEGMGSGKSVAASALRAGSGLMMLQWRKPVGAGLARDKAGRDLK</sequence>
<reference evidence="2 3" key="1">
    <citation type="submission" date="2015-12" db="EMBL/GenBank/DDBJ databases">
        <title>Phylogenomics in the description of a new species in the Pseudomonas syringae group.</title>
        <authorList>
            <person name="Busquets A."/>
            <person name="Gomila M."/>
            <person name="Beiki F."/>
            <person name="Rahimian H."/>
            <person name="Mulet M."/>
            <person name="Sanchez D."/>
            <person name="Garcia-Valdes E."/>
            <person name="Lalucat J."/>
        </authorList>
    </citation>
    <scope>NUCLEOTIDE SEQUENCE [LARGE SCALE GENOMIC DNA]</scope>
    <source>
        <strain evidence="2 3">S25</strain>
    </source>
</reference>
<protein>
    <submittedName>
        <fullName evidence="2">Uncharacterized protein</fullName>
    </submittedName>
</protein>
<accession>A0ABS9ZG67</accession>
<comment type="caution">
    <text evidence="2">The sequence shown here is derived from an EMBL/GenBank/DDBJ whole genome shotgun (WGS) entry which is preliminary data.</text>
</comment>
<organism evidence="2 3">
    <name type="scientific">Pseudomonas maioricensis</name>
    <dbReference type="NCBI Taxonomy" id="1766623"/>
    <lineage>
        <taxon>Bacteria</taxon>
        <taxon>Pseudomonadati</taxon>
        <taxon>Pseudomonadota</taxon>
        <taxon>Gammaproteobacteria</taxon>
        <taxon>Pseudomonadales</taxon>
        <taxon>Pseudomonadaceae</taxon>
        <taxon>Pseudomonas</taxon>
    </lineage>
</organism>
<proteinExistence type="predicted"/>
<feature type="region of interest" description="Disordered" evidence="1">
    <location>
        <begin position="1"/>
        <end position="23"/>
    </location>
</feature>
<feature type="compositionally biased region" description="Basic residues" evidence="1">
    <location>
        <begin position="14"/>
        <end position="23"/>
    </location>
</feature>
<evidence type="ECO:0000256" key="1">
    <source>
        <dbReference type="SAM" id="MobiDB-lite"/>
    </source>
</evidence>
<keyword evidence="3" id="KW-1185">Reference proteome</keyword>
<evidence type="ECO:0000313" key="3">
    <source>
        <dbReference type="Proteomes" id="UP001320513"/>
    </source>
</evidence>
<gene>
    <name evidence="2" type="ORF">AUC61_08575</name>
</gene>
<dbReference type="EMBL" id="LOHG01000004">
    <property type="protein sequence ID" value="MCI8209589.1"/>
    <property type="molecule type" value="Genomic_DNA"/>
</dbReference>
<evidence type="ECO:0000313" key="2">
    <source>
        <dbReference type="EMBL" id="MCI8209589.1"/>
    </source>
</evidence>
<dbReference type="Proteomes" id="UP001320513">
    <property type="component" value="Unassembled WGS sequence"/>
</dbReference>